<comment type="caution">
    <text evidence="2">The sequence shown here is derived from an EMBL/GenBank/DDBJ whole genome shotgun (WGS) entry which is preliminary data.</text>
</comment>
<keyword evidence="1" id="KW-0812">Transmembrane</keyword>
<dbReference type="GeneID" id="87827727"/>
<dbReference type="Proteomes" id="UP001302602">
    <property type="component" value="Unassembled WGS sequence"/>
</dbReference>
<dbReference type="RefSeq" id="XP_062653026.1">
    <property type="nucleotide sequence ID" value="XM_062790958.1"/>
</dbReference>
<protein>
    <submittedName>
        <fullName evidence="2">Uncharacterized protein</fullName>
    </submittedName>
</protein>
<feature type="transmembrane region" description="Helical" evidence="1">
    <location>
        <begin position="375"/>
        <end position="396"/>
    </location>
</feature>
<dbReference type="Pfam" id="PF11915">
    <property type="entry name" value="DUF3433"/>
    <property type="match status" value="1"/>
</dbReference>
<keyword evidence="3" id="KW-1185">Reference proteome</keyword>
<evidence type="ECO:0000256" key="1">
    <source>
        <dbReference type="SAM" id="Phobius"/>
    </source>
</evidence>
<evidence type="ECO:0000313" key="2">
    <source>
        <dbReference type="EMBL" id="KAK4129255.1"/>
    </source>
</evidence>
<dbReference type="EMBL" id="MU853223">
    <property type="protein sequence ID" value="KAK4129255.1"/>
    <property type="molecule type" value="Genomic_DNA"/>
</dbReference>
<proteinExistence type="predicted"/>
<dbReference type="AlphaFoldDB" id="A0AAN6UA36"/>
<sequence length="477" mass="51373">MECLWTDRPDTPVVEETAVRDQTEISASGSWKWVEITGRPAPCVDLAGPRGGPAASSILLDYQCTPTPWRWLRALRLGQTTVGLTTLTGLALQYVVPPFAARLFTTEAGLSPADISVSFESAYNRTSVGLDDIDWRPALTNARVAIIQGENPVPSYMAANTTACSAHVSCEVISDYTMSLDRQEPESGATQGVVRVTATDRVASSLTSFLVAGMGSDIFFDAGQKLGCSRAAHHSRLVFTAGQYAPTSPYLLSNISVISCATDDQAVNGTLEVAVKSSSTVPAIRSLKRPPGNDTSNSVRRHTLWQLIERGMPNPVIAGNESLLAPPALLQAISPVFTTTCAIGTATGTFDRLEAEKTAAGTLWMPATRLLVVEWAAYLIASLLLIVLILSGWVSWHAYHTRSILTEEPEGLLAMAGLLDGSELMALVPYTRQQPSYDGRVRKTGEQITEVKENAWVAEPHDDGALSGGWRVMRKIE</sequence>
<evidence type="ECO:0000313" key="3">
    <source>
        <dbReference type="Proteomes" id="UP001302602"/>
    </source>
</evidence>
<keyword evidence="1" id="KW-0472">Membrane</keyword>
<reference evidence="2" key="1">
    <citation type="journal article" date="2023" name="Mol. Phylogenet. Evol.">
        <title>Genome-scale phylogeny and comparative genomics of the fungal order Sordariales.</title>
        <authorList>
            <person name="Hensen N."/>
            <person name="Bonometti L."/>
            <person name="Westerberg I."/>
            <person name="Brannstrom I.O."/>
            <person name="Guillou S."/>
            <person name="Cros-Aarteil S."/>
            <person name="Calhoun S."/>
            <person name="Haridas S."/>
            <person name="Kuo A."/>
            <person name="Mondo S."/>
            <person name="Pangilinan J."/>
            <person name="Riley R."/>
            <person name="LaButti K."/>
            <person name="Andreopoulos B."/>
            <person name="Lipzen A."/>
            <person name="Chen C."/>
            <person name="Yan M."/>
            <person name="Daum C."/>
            <person name="Ng V."/>
            <person name="Clum A."/>
            <person name="Steindorff A."/>
            <person name="Ohm R.A."/>
            <person name="Martin F."/>
            <person name="Silar P."/>
            <person name="Natvig D.O."/>
            <person name="Lalanne C."/>
            <person name="Gautier V."/>
            <person name="Ament-Velasquez S.L."/>
            <person name="Kruys A."/>
            <person name="Hutchinson M.I."/>
            <person name="Powell A.J."/>
            <person name="Barry K."/>
            <person name="Miller A.N."/>
            <person name="Grigoriev I.V."/>
            <person name="Debuchy R."/>
            <person name="Gladieux P."/>
            <person name="Hiltunen Thoren M."/>
            <person name="Johannesson H."/>
        </authorList>
    </citation>
    <scope>NUCLEOTIDE SEQUENCE</scope>
    <source>
        <strain evidence="2">CBS 731.68</strain>
    </source>
</reference>
<reference evidence="2" key="2">
    <citation type="submission" date="2023-05" db="EMBL/GenBank/DDBJ databases">
        <authorList>
            <consortium name="Lawrence Berkeley National Laboratory"/>
            <person name="Steindorff A."/>
            <person name="Hensen N."/>
            <person name="Bonometti L."/>
            <person name="Westerberg I."/>
            <person name="Brannstrom I.O."/>
            <person name="Guillou S."/>
            <person name="Cros-Aarteil S."/>
            <person name="Calhoun S."/>
            <person name="Haridas S."/>
            <person name="Kuo A."/>
            <person name="Mondo S."/>
            <person name="Pangilinan J."/>
            <person name="Riley R."/>
            <person name="Labutti K."/>
            <person name="Andreopoulos B."/>
            <person name="Lipzen A."/>
            <person name="Chen C."/>
            <person name="Yanf M."/>
            <person name="Daum C."/>
            <person name="Ng V."/>
            <person name="Clum A."/>
            <person name="Ohm R."/>
            <person name="Martin F."/>
            <person name="Silar P."/>
            <person name="Natvig D."/>
            <person name="Lalanne C."/>
            <person name="Gautier V."/>
            <person name="Ament-Velasquez S.L."/>
            <person name="Kruys A."/>
            <person name="Hutchinson M.I."/>
            <person name="Powell A.J."/>
            <person name="Barry K."/>
            <person name="Miller A.N."/>
            <person name="Grigoriev I.V."/>
            <person name="Debuchy R."/>
            <person name="Gladieux P."/>
            <person name="Thoren M.H."/>
            <person name="Johannesson H."/>
        </authorList>
    </citation>
    <scope>NUCLEOTIDE SEQUENCE</scope>
    <source>
        <strain evidence="2">CBS 731.68</strain>
    </source>
</reference>
<name>A0AAN6UA36_9PEZI</name>
<accession>A0AAN6UA36</accession>
<keyword evidence="1" id="KW-1133">Transmembrane helix</keyword>
<dbReference type="InterPro" id="IPR021840">
    <property type="entry name" value="DUF3433"/>
</dbReference>
<organism evidence="2 3">
    <name type="scientific">Parathielavia appendiculata</name>
    <dbReference type="NCBI Taxonomy" id="2587402"/>
    <lineage>
        <taxon>Eukaryota</taxon>
        <taxon>Fungi</taxon>
        <taxon>Dikarya</taxon>
        <taxon>Ascomycota</taxon>
        <taxon>Pezizomycotina</taxon>
        <taxon>Sordariomycetes</taxon>
        <taxon>Sordariomycetidae</taxon>
        <taxon>Sordariales</taxon>
        <taxon>Chaetomiaceae</taxon>
        <taxon>Parathielavia</taxon>
    </lineage>
</organism>
<gene>
    <name evidence="2" type="ORF">N657DRAFT_630188</name>
</gene>